<organism evidence="3">
    <name type="scientific">Zeugodacus cucurbitae</name>
    <name type="common">Melon fruit fly</name>
    <name type="synonym">Bactrocera cucurbitae</name>
    <dbReference type="NCBI Taxonomy" id="28588"/>
    <lineage>
        <taxon>Eukaryota</taxon>
        <taxon>Metazoa</taxon>
        <taxon>Ecdysozoa</taxon>
        <taxon>Arthropoda</taxon>
        <taxon>Hexapoda</taxon>
        <taxon>Insecta</taxon>
        <taxon>Pterygota</taxon>
        <taxon>Neoptera</taxon>
        <taxon>Endopterygota</taxon>
        <taxon>Diptera</taxon>
        <taxon>Brachycera</taxon>
        <taxon>Muscomorpha</taxon>
        <taxon>Tephritoidea</taxon>
        <taxon>Tephritidae</taxon>
        <taxon>Zeugodacus</taxon>
        <taxon>Zeugodacus</taxon>
    </lineage>
</organism>
<proteinExistence type="predicted"/>
<dbReference type="InterPro" id="IPR040676">
    <property type="entry name" value="DUF5641"/>
</dbReference>
<feature type="compositionally biased region" description="Polar residues" evidence="1">
    <location>
        <begin position="325"/>
        <end position="336"/>
    </location>
</feature>
<feature type="region of interest" description="Disordered" evidence="1">
    <location>
        <begin position="310"/>
        <end position="338"/>
    </location>
</feature>
<dbReference type="Gene3D" id="2.40.70.10">
    <property type="entry name" value="Acid Proteases"/>
    <property type="match status" value="1"/>
</dbReference>
<dbReference type="Pfam" id="PF03564">
    <property type="entry name" value="DUF1759"/>
    <property type="match status" value="1"/>
</dbReference>
<dbReference type="Pfam" id="PF13650">
    <property type="entry name" value="Asp_protease_2"/>
    <property type="match status" value="1"/>
</dbReference>
<evidence type="ECO:0000256" key="1">
    <source>
        <dbReference type="SAM" id="MobiDB-lite"/>
    </source>
</evidence>
<reference evidence="3" key="1">
    <citation type="submission" date="2014-11" db="EMBL/GenBank/DDBJ databases">
        <authorList>
            <person name="Geib S."/>
        </authorList>
    </citation>
    <scope>NUCLEOTIDE SEQUENCE</scope>
</reference>
<dbReference type="EMBL" id="GBXI01013588">
    <property type="protein sequence ID" value="JAD00704.1"/>
    <property type="molecule type" value="Transcribed_RNA"/>
</dbReference>
<dbReference type="InterPro" id="IPR005312">
    <property type="entry name" value="DUF1759"/>
</dbReference>
<protein>
    <submittedName>
        <fullName evidence="3">Gag-Pol polyprotein</fullName>
    </submittedName>
</protein>
<dbReference type="SUPFAM" id="SSF50630">
    <property type="entry name" value="Acid proteases"/>
    <property type="match status" value="1"/>
</dbReference>
<reference evidence="3" key="2">
    <citation type="journal article" date="2015" name="Gigascience">
        <title>Reconstructing a comprehensive transcriptome assembly of a white-pupal translocated strain of the pest fruit fly Bactrocera cucurbitae.</title>
        <authorList>
            <person name="Sim S.B."/>
            <person name="Calla B."/>
            <person name="Hall B."/>
            <person name="DeRego T."/>
            <person name="Geib S.M."/>
        </authorList>
    </citation>
    <scope>NUCLEOTIDE SEQUENCE</scope>
</reference>
<name>A0A0A1WNS9_ZEUCU</name>
<dbReference type="PANTHER" id="PTHR47331">
    <property type="entry name" value="PHD-TYPE DOMAIN-CONTAINING PROTEIN"/>
    <property type="match status" value="1"/>
</dbReference>
<evidence type="ECO:0000313" key="3">
    <source>
        <dbReference type="EMBL" id="JAD00704.1"/>
    </source>
</evidence>
<gene>
    <name evidence="3" type="primary">gag-pol_2</name>
    <name evidence="3" type="ORF">g.56500</name>
</gene>
<evidence type="ECO:0000259" key="2">
    <source>
        <dbReference type="Pfam" id="PF18701"/>
    </source>
</evidence>
<dbReference type="PANTHER" id="PTHR47331:SF1">
    <property type="entry name" value="GAG-LIKE PROTEIN"/>
    <property type="match status" value="1"/>
</dbReference>
<dbReference type="Pfam" id="PF18701">
    <property type="entry name" value="DUF5641"/>
    <property type="match status" value="1"/>
</dbReference>
<feature type="domain" description="DUF5641" evidence="2">
    <location>
        <begin position="702"/>
        <end position="768"/>
    </location>
</feature>
<dbReference type="CDD" id="cd00303">
    <property type="entry name" value="retropepsin_like"/>
    <property type="match status" value="1"/>
</dbReference>
<dbReference type="InterPro" id="IPR021109">
    <property type="entry name" value="Peptidase_aspartic_dom_sf"/>
</dbReference>
<sequence length="775" mass="87252">MESIKAFIRAADAILEFEESFAPTANNQSAYSLEVQQAELKSLWAEVKSEYKLCLPKVDASDTKTVEDIKLKYTNSYHAYVCCAALMGEHMHNLTGFNQSPSSNSTIIQPERLQQTAEPVRYSLNLPPCDTEIFHGDVLQWPSFRDLFAAIYGNNSRLSPVEKLFHLNQKTRGEAKAIVSKAPLTNDGFALAWNNLLCRYENKRVLVNTQLNLLFKLPHISTESEAELRNLQREINSCISALQIHGINIDSWDALFTYLCSIRLPDYTLSLWEQSLDSDSEIPKWVELDKFLTKRVKTLERVSNLKGESITQPKVQSADGEGRTPTLQSRTGSKPINSHHVKTNSLKCKLCSSQAHILKSCQRFIEMQPNARLNAVRKLHVCLNCLSDTHEVKDCKSMFNCAKCKQRHHTMIHRDQSEEIAQSPASTDPTEISTKSHMASIKAKVSNVPTSQSMLLGTAMVTICHNENTFTVRALIDSGSEGTFITNSLQKRLNLTSRKVSARVSGLNNTVSGRVQTVCSITIGSPRNKGLKLEAEALVLPKLTGLLPSRSINPSIVKRLPNIPLADNNFHTSQKVDLLIGGDIYPKIILNGVKSKIFGSLIAQRTVFGWILTGSVPSEETKNKPTYVTYFNEVSLDNQLSKFQELEEIPKKPFFTVEEQYCDRLYSKTTIRNSEARYIVSLPFKVVPTETTFGASRHIALKQKRKKWKHSQQNVQVNDLVVVRAKNLPPNEWRLGRITKIYPGMDQRVRVVDIKTQRGLICKPITKNVIIPNQC</sequence>
<dbReference type="AlphaFoldDB" id="A0A0A1WNS9"/>
<accession>A0A0A1WNS9</accession>